<dbReference type="InterPro" id="IPR001841">
    <property type="entry name" value="Znf_RING"/>
</dbReference>
<keyword evidence="7" id="KW-1185">Reference proteome</keyword>
<reference evidence="6 7" key="1">
    <citation type="journal article" date="2018" name="Gigascience">
        <title>Genomes of trombidid mites reveal novel predicted allergens and laterally-transferred genes associated with secondary metabolism.</title>
        <authorList>
            <person name="Dong X."/>
            <person name="Chaisiri K."/>
            <person name="Xia D."/>
            <person name="Armstrong S.D."/>
            <person name="Fang Y."/>
            <person name="Donnelly M.J."/>
            <person name="Kadowaki T."/>
            <person name="McGarry J.W."/>
            <person name="Darby A.C."/>
            <person name="Makepeace B.L."/>
        </authorList>
    </citation>
    <scope>NUCLEOTIDE SEQUENCE [LARGE SCALE GENOMIC DNA]</scope>
    <source>
        <strain evidence="6">UoL-UT</strain>
    </source>
</reference>
<name>A0A443SAB4_9ACAR</name>
<evidence type="ECO:0000256" key="4">
    <source>
        <dbReference type="PROSITE-ProRule" id="PRU00175"/>
    </source>
</evidence>
<dbReference type="VEuPathDB" id="VectorBase:LDEU007616"/>
<dbReference type="Pfam" id="PF00097">
    <property type="entry name" value="zf-C3HC4"/>
    <property type="match status" value="1"/>
</dbReference>
<keyword evidence="3" id="KW-0862">Zinc</keyword>
<feature type="non-terminal residue" evidence="6">
    <location>
        <position position="1"/>
    </location>
</feature>
<keyword evidence="2 4" id="KW-0863">Zinc-finger</keyword>
<dbReference type="AlphaFoldDB" id="A0A443SAB4"/>
<dbReference type="InterPro" id="IPR018957">
    <property type="entry name" value="Znf_C3HC4_RING-type"/>
</dbReference>
<sequence>SCKHGFCKACIEKWCKVKSDCPVCRCKLREYISIERILNRFVDYDEELEEDGLMQTGVAVPGLHYYIAQRFGRIRVPSHQLNSYVLTRPDVLERPLYR</sequence>
<evidence type="ECO:0000313" key="6">
    <source>
        <dbReference type="EMBL" id="RWS24424.1"/>
    </source>
</evidence>
<keyword evidence="1" id="KW-0479">Metal-binding</keyword>
<gene>
    <name evidence="6" type="ORF">B4U80_13869</name>
</gene>
<dbReference type="EMBL" id="NCKV01004905">
    <property type="protein sequence ID" value="RWS24424.1"/>
    <property type="molecule type" value="Genomic_DNA"/>
</dbReference>
<evidence type="ECO:0000256" key="2">
    <source>
        <dbReference type="ARBA" id="ARBA00022771"/>
    </source>
</evidence>
<accession>A0A443SAB4</accession>
<feature type="domain" description="RING-type" evidence="5">
    <location>
        <begin position="2"/>
        <end position="25"/>
    </location>
</feature>
<protein>
    <recommendedName>
        <fullName evidence="5">RING-type domain-containing protein</fullName>
    </recommendedName>
</protein>
<dbReference type="OrthoDB" id="264917at2759"/>
<dbReference type="GO" id="GO:0008270">
    <property type="term" value="F:zinc ion binding"/>
    <property type="evidence" value="ECO:0007669"/>
    <property type="project" value="UniProtKB-KW"/>
</dbReference>
<dbReference type="PROSITE" id="PS00518">
    <property type="entry name" value="ZF_RING_1"/>
    <property type="match status" value="1"/>
</dbReference>
<evidence type="ECO:0000259" key="5">
    <source>
        <dbReference type="PROSITE" id="PS50089"/>
    </source>
</evidence>
<proteinExistence type="predicted"/>
<comment type="caution">
    <text evidence="6">The sequence shown here is derived from an EMBL/GenBank/DDBJ whole genome shotgun (WGS) entry which is preliminary data.</text>
</comment>
<organism evidence="6 7">
    <name type="scientific">Leptotrombidium deliense</name>
    <dbReference type="NCBI Taxonomy" id="299467"/>
    <lineage>
        <taxon>Eukaryota</taxon>
        <taxon>Metazoa</taxon>
        <taxon>Ecdysozoa</taxon>
        <taxon>Arthropoda</taxon>
        <taxon>Chelicerata</taxon>
        <taxon>Arachnida</taxon>
        <taxon>Acari</taxon>
        <taxon>Acariformes</taxon>
        <taxon>Trombidiformes</taxon>
        <taxon>Prostigmata</taxon>
        <taxon>Anystina</taxon>
        <taxon>Parasitengona</taxon>
        <taxon>Trombiculoidea</taxon>
        <taxon>Trombiculidae</taxon>
        <taxon>Leptotrombidium</taxon>
    </lineage>
</organism>
<evidence type="ECO:0000256" key="3">
    <source>
        <dbReference type="ARBA" id="ARBA00022833"/>
    </source>
</evidence>
<dbReference type="InterPro" id="IPR013083">
    <property type="entry name" value="Znf_RING/FYVE/PHD"/>
</dbReference>
<dbReference type="InterPro" id="IPR017907">
    <property type="entry name" value="Znf_RING_CS"/>
</dbReference>
<evidence type="ECO:0000313" key="7">
    <source>
        <dbReference type="Proteomes" id="UP000288716"/>
    </source>
</evidence>
<evidence type="ECO:0000256" key="1">
    <source>
        <dbReference type="ARBA" id="ARBA00022723"/>
    </source>
</evidence>
<dbReference type="Proteomes" id="UP000288716">
    <property type="component" value="Unassembled WGS sequence"/>
</dbReference>
<dbReference type="PROSITE" id="PS50089">
    <property type="entry name" value="ZF_RING_2"/>
    <property type="match status" value="1"/>
</dbReference>
<dbReference type="SUPFAM" id="SSF57850">
    <property type="entry name" value="RING/U-box"/>
    <property type="match status" value="1"/>
</dbReference>
<dbReference type="Gene3D" id="3.30.40.10">
    <property type="entry name" value="Zinc/RING finger domain, C3HC4 (zinc finger)"/>
    <property type="match status" value="1"/>
</dbReference>